<feature type="transmembrane region" description="Helical" evidence="12">
    <location>
        <begin position="918"/>
        <end position="943"/>
    </location>
</feature>
<dbReference type="Gene3D" id="2.40.50.430">
    <property type="match status" value="1"/>
</dbReference>
<dbReference type="InterPro" id="IPR007185">
    <property type="entry name" value="DNA_pol_a/d/e_bsu"/>
</dbReference>
<name>A0A9N8VVN5_9GLOM</name>
<feature type="transmembrane region" description="Helical" evidence="12">
    <location>
        <begin position="869"/>
        <end position="897"/>
    </location>
</feature>
<evidence type="ECO:0000313" key="16">
    <source>
        <dbReference type="Proteomes" id="UP000789831"/>
    </source>
</evidence>
<dbReference type="Gene3D" id="3.60.21.50">
    <property type="match status" value="1"/>
</dbReference>
<dbReference type="PANTHER" id="PTHR10416:SF0">
    <property type="entry name" value="DNA POLYMERASE DELTA SUBUNIT 2"/>
    <property type="match status" value="1"/>
</dbReference>
<dbReference type="InterPro" id="IPR008075">
    <property type="entry name" value="LIMR"/>
</dbReference>
<evidence type="ECO:0000256" key="5">
    <source>
        <dbReference type="ARBA" id="ARBA00022679"/>
    </source>
</evidence>
<dbReference type="EC" id="2.7.7.7" evidence="4"/>
<feature type="transmembrane region" description="Helical" evidence="12">
    <location>
        <begin position="538"/>
        <end position="558"/>
    </location>
</feature>
<evidence type="ECO:0000256" key="12">
    <source>
        <dbReference type="SAM" id="Phobius"/>
    </source>
</evidence>
<dbReference type="AlphaFoldDB" id="A0A9N8VVN5"/>
<keyword evidence="7" id="KW-0235">DNA replication</keyword>
<dbReference type="InterPro" id="IPR024826">
    <property type="entry name" value="DNA_pol_delta/II_ssu"/>
</dbReference>
<dbReference type="FunFam" id="2.40.50.430:FF:000002">
    <property type="entry name" value="DNA polymerase delta subunit"/>
    <property type="match status" value="1"/>
</dbReference>
<comment type="catalytic activity">
    <reaction evidence="10">
        <text>DNA(n) + a 2'-deoxyribonucleoside 5'-triphosphate = DNA(n+1) + diphosphate</text>
        <dbReference type="Rhea" id="RHEA:22508"/>
        <dbReference type="Rhea" id="RHEA-COMP:17339"/>
        <dbReference type="Rhea" id="RHEA-COMP:17340"/>
        <dbReference type="ChEBI" id="CHEBI:33019"/>
        <dbReference type="ChEBI" id="CHEBI:61560"/>
        <dbReference type="ChEBI" id="CHEBI:173112"/>
        <dbReference type="EC" id="2.7.7.7"/>
    </reaction>
</comment>
<comment type="caution">
    <text evidence="15">The sequence shown here is derived from an EMBL/GenBank/DDBJ whole genome shotgun (WGS) entry which is preliminary data.</text>
</comment>
<feature type="coiled-coil region" evidence="11">
    <location>
        <begin position="779"/>
        <end position="806"/>
    </location>
</feature>
<keyword evidence="16" id="KW-1185">Reference proteome</keyword>
<dbReference type="GO" id="GO:0003887">
    <property type="term" value="F:DNA-directed DNA polymerase activity"/>
    <property type="evidence" value="ECO:0007669"/>
    <property type="project" value="UniProtKB-KW"/>
</dbReference>
<keyword evidence="12" id="KW-0812">Transmembrane</keyword>
<dbReference type="OrthoDB" id="3763at2759"/>
<dbReference type="Pfam" id="PF04042">
    <property type="entry name" value="DNA_pol_E_B"/>
    <property type="match status" value="1"/>
</dbReference>
<dbReference type="PANTHER" id="PTHR10416">
    <property type="entry name" value="DNA POLYMERASE DELTA SUBUNIT 2"/>
    <property type="match status" value="1"/>
</dbReference>
<feature type="transmembrane region" description="Helical" evidence="12">
    <location>
        <begin position="597"/>
        <end position="620"/>
    </location>
</feature>
<evidence type="ECO:0000256" key="2">
    <source>
        <dbReference type="ARBA" id="ARBA00006035"/>
    </source>
</evidence>
<dbReference type="InterPro" id="IPR040663">
    <property type="entry name" value="DNA_pol_D_N"/>
</dbReference>
<evidence type="ECO:0000256" key="1">
    <source>
        <dbReference type="ARBA" id="ARBA00004123"/>
    </source>
</evidence>
<keyword evidence="6" id="KW-0548">Nucleotidyltransferase</keyword>
<evidence type="ECO:0000259" key="14">
    <source>
        <dbReference type="Pfam" id="PF18018"/>
    </source>
</evidence>
<evidence type="ECO:0000313" key="15">
    <source>
        <dbReference type="EMBL" id="CAG8462038.1"/>
    </source>
</evidence>
<keyword evidence="12" id="KW-1133">Transmembrane helix</keyword>
<protein>
    <recommendedName>
        <fullName evidence="4">DNA-directed DNA polymerase</fullName>
        <ecNumber evidence="4">2.7.7.7</ecNumber>
    </recommendedName>
</protein>
<evidence type="ECO:0000256" key="7">
    <source>
        <dbReference type="ARBA" id="ARBA00022705"/>
    </source>
</evidence>
<evidence type="ECO:0000256" key="6">
    <source>
        <dbReference type="ARBA" id="ARBA00022695"/>
    </source>
</evidence>
<evidence type="ECO:0000256" key="11">
    <source>
        <dbReference type="SAM" id="Coils"/>
    </source>
</evidence>
<keyword evidence="8" id="KW-0239">DNA-directed DNA polymerase</keyword>
<evidence type="ECO:0000259" key="13">
    <source>
        <dbReference type="Pfam" id="PF04042"/>
    </source>
</evidence>
<evidence type="ECO:0000256" key="4">
    <source>
        <dbReference type="ARBA" id="ARBA00012417"/>
    </source>
</evidence>
<dbReference type="GO" id="GO:0003677">
    <property type="term" value="F:DNA binding"/>
    <property type="evidence" value="ECO:0007669"/>
    <property type="project" value="InterPro"/>
</dbReference>
<evidence type="ECO:0000256" key="9">
    <source>
        <dbReference type="ARBA" id="ARBA00023242"/>
    </source>
</evidence>
<sequence length="1053" mass="119259">MSENSEGFTEVTLERVNASYYNMPVQQNELLLKEKTYRQQYANLYFLRLTTLGPMVLEAARKKWDTTEMKSEMDQQQRQDGENVQIKTRHTKRVLETKPGVVCYILGTLYVEMLYKPNILDEVTKEHWAEQPPPREKYCSETDEYMLEDESGRIKLTGDILKTESLVTGIVMATLGFENEAGEFEIMDICYAGMPPQKKANQMETDDNGGGEQDTDKYVALVSGLNVSSDNSQKSMQIELFIDYITGMAGSAQPGIAWQKPNLPSAMQNMQKKYGYEGTDYDIGPSAELDNILETLCSTVPVDIMPGSHDLANATLPQQPIHLNLFPKTSQYSSFSSVTNPYWCEIDDVVFLGNSGQIIDDIYKNLHGDNRLEFAEKTLHWRHTAPTAPDTLWSYPFISYDPFILTQTPHIYYFGNQKEFATNTVDGPDGQYTRIILIPSFAETGVVVPVLQLSDSPRSAAAVVSTPLLMNSTDLSEEQERFYNAVREIIIMLLLFLPLYSISYNVIQRFRRKQQQQHQAQQQEVEDEEEEVFGIDELILGFLCAAGLAMALAGFFLLPGTMAATALIELQLSGKGEDNKHHYYYLGWLDTNLLVTLWNYTFIGCNISLFGLLPFAYFYNETDQLRTFFAKARETLTIMLLVGLLIYGFIYVSKSILKMNELPSLVVLNLLTCLVGGIICLTATPKGYVKIFSWIYLLPLRPNYRKSLKDKLVENKMETGAWQFKLESLERELHSDNIDSNYTFVPSVTSSFPLSSKNLYVNGINGINGIRRHKKTSPTESLLKTRDEIRANLKKLELERKQTQLDLSHSPLYRNISFFLLFLLSHIILFLLISYVAFNFMKGILVFDEKANNQQPNLLLVFGKQTSSFLSMFGAISTLTEIALIFYFTFATIIGVYSMPLFAQMKPQWGRMTMQKTIGNVTLLLVISSSLPAIVQILGLLRFESAGPYENFHMLKNGNWVNTGFRLGVLITSVLAFLDYYILGGLRSISGGVGSVVNDGYRNGYTNGYMNGYMNGYESEYTNGHVNIVEDGNAPNGKNGYANVYEHESYHER</sequence>
<keyword evidence="12" id="KW-0472">Membrane</keyword>
<dbReference type="Pfam" id="PF04791">
    <property type="entry name" value="LMBR1"/>
    <property type="match status" value="1"/>
</dbReference>
<reference evidence="15" key="1">
    <citation type="submission" date="2021-06" db="EMBL/GenBank/DDBJ databases">
        <authorList>
            <person name="Kallberg Y."/>
            <person name="Tangrot J."/>
            <person name="Rosling A."/>
        </authorList>
    </citation>
    <scope>NUCLEOTIDE SEQUENCE</scope>
    <source>
        <strain evidence="15">MT106</strain>
    </source>
</reference>
<accession>A0A9N8VVN5</accession>
<feature type="domain" description="DNA polymerase delta subunit OB-fold" evidence="14">
    <location>
        <begin position="40"/>
        <end position="189"/>
    </location>
</feature>
<comment type="similarity">
    <text evidence="3">Belongs to the LIMR family.</text>
</comment>
<organism evidence="15 16">
    <name type="scientific">Ambispora gerdemannii</name>
    <dbReference type="NCBI Taxonomy" id="144530"/>
    <lineage>
        <taxon>Eukaryota</taxon>
        <taxon>Fungi</taxon>
        <taxon>Fungi incertae sedis</taxon>
        <taxon>Mucoromycota</taxon>
        <taxon>Glomeromycotina</taxon>
        <taxon>Glomeromycetes</taxon>
        <taxon>Archaeosporales</taxon>
        <taxon>Ambisporaceae</taxon>
        <taxon>Ambispora</taxon>
    </lineage>
</organism>
<evidence type="ECO:0000256" key="8">
    <source>
        <dbReference type="ARBA" id="ARBA00022932"/>
    </source>
</evidence>
<dbReference type="Pfam" id="PF18018">
    <property type="entry name" value="DNA_pol_D_N"/>
    <property type="match status" value="1"/>
</dbReference>
<feature type="transmembrane region" description="Helical" evidence="12">
    <location>
        <begin position="818"/>
        <end position="838"/>
    </location>
</feature>
<dbReference type="GO" id="GO:0006273">
    <property type="term" value="P:lagging strand elongation"/>
    <property type="evidence" value="ECO:0007669"/>
    <property type="project" value="UniProtKB-ARBA"/>
</dbReference>
<keyword evidence="11" id="KW-0175">Coiled coil</keyword>
<comment type="similarity">
    <text evidence="2">Belongs to the DNA polymerase delta/II small subunit family.</text>
</comment>
<feature type="transmembrane region" description="Helical" evidence="12">
    <location>
        <begin position="963"/>
        <end position="983"/>
    </location>
</feature>
<feature type="domain" description="DNA polymerase alpha/delta/epsilon subunit B" evidence="13">
    <location>
        <begin position="219"/>
        <end position="422"/>
    </location>
</feature>
<keyword evidence="9" id="KW-0539">Nucleus</keyword>
<feature type="transmembrane region" description="Helical" evidence="12">
    <location>
        <begin position="489"/>
        <end position="507"/>
    </location>
</feature>
<dbReference type="EMBL" id="CAJVPL010000188">
    <property type="protein sequence ID" value="CAG8462038.1"/>
    <property type="molecule type" value="Genomic_DNA"/>
</dbReference>
<dbReference type="PRINTS" id="PR01692">
    <property type="entry name" value="LIPOCALINIMR"/>
</dbReference>
<gene>
    <name evidence="15" type="ORF">AGERDE_LOCUS2305</name>
</gene>
<feature type="transmembrane region" description="Helical" evidence="12">
    <location>
        <begin position="664"/>
        <end position="684"/>
    </location>
</feature>
<feature type="transmembrane region" description="Helical" evidence="12">
    <location>
        <begin position="632"/>
        <end position="652"/>
    </location>
</feature>
<evidence type="ECO:0000256" key="3">
    <source>
        <dbReference type="ARBA" id="ARBA00010487"/>
    </source>
</evidence>
<dbReference type="Proteomes" id="UP000789831">
    <property type="component" value="Unassembled WGS sequence"/>
</dbReference>
<evidence type="ECO:0000256" key="10">
    <source>
        <dbReference type="ARBA" id="ARBA00049244"/>
    </source>
</evidence>
<keyword evidence="5" id="KW-0808">Transferase</keyword>
<comment type="subcellular location">
    <subcellularLocation>
        <location evidence="1">Nucleus</location>
    </subcellularLocation>
</comment>
<dbReference type="InterPro" id="IPR006876">
    <property type="entry name" value="LMBR1-like_membr_prot"/>
</dbReference>
<proteinExistence type="inferred from homology"/>
<dbReference type="GO" id="GO:0043625">
    <property type="term" value="C:delta DNA polymerase complex"/>
    <property type="evidence" value="ECO:0007669"/>
    <property type="project" value="TreeGrafter"/>
</dbReference>
<dbReference type="GO" id="GO:0006281">
    <property type="term" value="P:DNA repair"/>
    <property type="evidence" value="ECO:0007669"/>
    <property type="project" value="UniProtKB-ARBA"/>
</dbReference>